<accession>A0A1C0B6A1</accession>
<proteinExistence type="predicted"/>
<evidence type="ECO:0000313" key="1">
    <source>
        <dbReference type="EMBL" id="OCL98841.1"/>
    </source>
</evidence>
<comment type="caution">
    <text evidence="1">The sequence shown here is derived from an EMBL/GenBank/DDBJ whole genome shotgun (WGS) entry which is preliminary data.</text>
</comment>
<dbReference type="InterPro" id="IPR010927">
    <property type="entry name" value="T4SS_TraH"/>
</dbReference>
<evidence type="ECO:0000313" key="2">
    <source>
        <dbReference type="Proteomes" id="UP000093281"/>
    </source>
</evidence>
<dbReference type="RefSeq" id="WP_066186523.1">
    <property type="nucleotide sequence ID" value="NZ_LCUJ01000004.1"/>
</dbReference>
<dbReference type="AlphaFoldDB" id="A0A1C0B6A1"/>
<dbReference type="Pfam" id="PF06122">
    <property type="entry name" value="TraH"/>
    <property type="match status" value="1"/>
</dbReference>
<name>A0A1C0B6A1_9BACT</name>
<organism evidence="1 2">
    <name type="scientific">Aliarcobacter thereius</name>
    <dbReference type="NCBI Taxonomy" id="544718"/>
    <lineage>
        <taxon>Bacteria</taxon>
        <taxon>Pseudomonadati</taxon>
        <taxon>Campylobacterota</taxon>
        <taxon>Epsilonproteobacteria</taxon>
        <taxon>Campylobacterales</taxon>
        <taxon>Arcobacteraceae</taxon>
        <taxon>Aliarcobacter</taxon>
    </lineage>
</organism>
<dbReference type="EMBL" id="LCUJ01000004">
    <property type="protein sequence ID" value="OCL98841.1"/>
    <property type="molecule type" value="Genomic_DNA"/>
</dbReference>
<reference evidence="2" key="1">
    <citation type="submission" date="2015-05" db="EMBL/GenBank/DDBJ databases">
        <authorList>
            <person name="Rovetto F."/>
            <person name="Cocolin L."/>
            <person name="Illeghems K."/>
            <person name="Van Nieuwerburgh F."/>
            <person name="Houf K."/>
        </authorList>
    </citation>
    <scope>NUCLEOTIDE SEQUENCE [LARGE SCALE GENOMIC DNA]</scope>
    <source>
        <strain evidence="2">DU22</strain>
    </source>
</reference>
<dbReference type="Proteomes" id="UP000093281">
    <property type="component" value="Unassembled WGS sequence"/>
</dbReference>
<dbReference type="PATRIC" id="fig|544718.51.peg.1324"/>
<protein>
    <submittedName>
        <fullName evidence="1">Conjugative relaxosome accessory transposon protein</fullName>
    </submittedName>
</protein>
<sequence>MKRIILFLTLSIVMVYSNSLTSLFEGAGKLTIEKHDKGGKFKTEDRTILYGGGYSYRAENVRITPFNVRPPTVGGGCSGIDLTFGSLSFLNKDQFIKFAEGIIAAAPGVAFDLALKTLCPSCSETLKSLESMANEINNMSLDACAFTTEMIGKIPDSLSGQQIREGLKDGSEKSWLEGANNHIGNATKAIAKTNNWLNNLGTSNGHKSIILEFLAVKNDSLSLVHELLKKGKIEALDDLIRAAAGDLLLQGKGDVKKETFATFTSLLSLTSYENLSKKDAPVGYQLNINGLIAGILGKKETLAPRVYSFIKDKNNNPEKYNGIETLNIEYPSTLYAKNKKNLAKTIEKMRERGPLEDVDISLIGMFNFPLYKIFNAFSESEMGLSLLEKATDELAYMITTLYLYESLNKYISIFSAELSFAEANKSIVEAQIKKPDDLFKNLKVMLQDARELASVVSVEHANAQENFFKKIKTT</sequence>
<gene>
    <name evidence="1" type="ORF">AAX29_01351</name>
</gene>
<dbReference type="OrthoDB" id="9797479at2"/>